<evidence type="ECO:0000256" key="1">
    <source>
        <dbReference type="SAM" id="MobiDB-lite"/>
    </source>
</evidence>
<dbReference type="AlphaFoldDB" id="A0A8H7NNA9"/>
<organism evidence="2 3">
    <name type="scientific">Bionectria ochroleuca</name>
    <name type="common">Gliocladium roseum</name>
    <dbReference type="NCBI Taxonomy" id="29856"/>
    <lineage>
        <taxon>Eukaryota</taxon>
        <taxon>Fungi</taxon>
        <taxon>Dikarya</taxon>
        <taxon>Ascomycota</taxon>
        <taxon>Pezizomycotina</taxon>
        <taxon>Sordariomycetes</taxon>
        <taxon>Hypocreomycetidae</taxon>
        <taxon>Hypocreales</taxon>
        <taxon>Bionectriaceae</taxon>
        <taxon>Clonostachys</taxon>
    </lineage>
</organism>
<proteinExistence type="predicted"/>
<evidence type="ECO:0000313" key="3">
    <source>
        <dbReference type="Proteomes" id="UP000616885"/>
    </source>
</evidence>
<dbReference type="EMBL" id="JADCTT010000001">
    <property type="protein sequence ID" value="KAF9759227.1"/>
    <property type="molecule type" value="Genomic_DNA"/>
</dbReference>
<feature type="compositionally biased region" description="Acidic residues" evidence="1">
    <location>
        <begin position="201"/>
        <end position="212"/>
    </location>
</feature>
<reference evidence="2" key="1">
    <citation type="submission" date="2020-10" db="EMBL/GenBank/DDBJ databases">
        <title>High-Quality Genome Resource of Clonostachys rosea strain S41 by Oxford Nanopore Long-Read Sequencing.</title>
        <authorList>
            <person name="Wang H."/>
        </authorList>
    </citation>
    <scope>NUCLEOTIDE SEQUENCE</scope>
    <source>
        <strain evidence="2">S41</strain>
    </source>
</reference>
<feature type="compositionally biased region" description="Polar residues" evidence="1">
    <location>
        <begin position="237"/>
        <end position="249"/>
    </location>
</feature>
<dbReference type="Proteomes" id="UP000616885">
    <property type="component" value="Unassembled WGS sequence"/>
</dbReference>
<name>A0A8H7NNA9_BIOOC</name>
<feature type="region of interest" description="Disordered" evidence="1">
    <location>
        <begin position="172"/>
        <end position="249"/>
    </location>
</feature>
<evidence type="ECO:0000313" key="2">
    <source>
        <dbReference type="EMBL" id="KAF9759227.1"/>
    </source>
</evidence>
<accession>A0A8H7NNA9</accession>
<comment type="caution">
    <text evidence="2">The sequence shown here is derived from an EMBL/GenBank/DDBJ whole genome shotgun (WGS) entry which is preliminary data.</text>
</comment>
<feature type="region of interest" description="Disordered" evidence="1">
    <location>
        <begin position="74"/>
        <end position="94"/>
    </location>
</feature>
<gene>
    <name evidence="2" type="ORF">IM811_000921</name>
</gene>
<protein>
    <submittedName>
        <fullName evidence="2">Uncharacterized protein</fullName>
    </submittedName>
</protein>
<sequence>MYLAITPNPFRNDDERDRIFDVKGQPVLYQKIGDGRESRVEGYRTENPNFAAAVSHGQLPILKDGNENVIRHRPGKEEEKSTYKENEYQEGSLPKKGDIEFRKYTARTQAELDERKIKNKPWTHEEMEKNAREKLKHIKNHKAGDKTSEWYKLEMESQKMCNIKNIKSADSYVFDGGMPLENDADSVVLPSDDQNPAGEDSAGEDSAGEDSAGEGPAGEDSGDEKWEDSNPDDESWNDSGDSSYYPSSN</sequence>